<dbReference type="PANTHER" id="PTHR36836:SF1">
    <property type="entry name" value="COLANIC ACID BIOSYNTHESIS PROTEIN WCAK"/>
    <property type="match status" value="1"/>
</dbReference>
<dbReference type="InterPro" id="IPR007345">
    <property type="entry name" value="Polysacch_pyruvyl_Trfase"/>
</dbReference>
<organism evidence="2 3">
    <name type="scientific">Kaistella yananensis</name>
    <dbReference type="NCBI Taxonomy" id="2989820"/>
    <lineage>
        <taxon>Bacteria</taxon>
        <taxon>Pseudomonadati</taxon>
        <taxon>Bacteroidota</taxon>
        <taxon>Flavobacteriia</taxon>
        <taxon>Flavobacteriales</taxon>
        <taxon>Weeksellaceae</taxon>
        <taxon>Chryseobacterium group</taxon>
        <taxon>Kaistella</taxon>
    </lineage>
</organism>
<dbReference type="EMBL" id="JAPCHZ010000001">
    <property type="protein sequence ID" value="MCW4450785.1"/>
    <property type="molecule type" value="Genomic_DNA"/>
</dbReference>
<evidence type="ECO:0000259" key="1">
    <source>
        <dbReference type="Pfam" id="PF04230"/>
    </source>
</evidence>
<keyword evidence="3" id="KW-1185">Reference proteome</keyword>
<comment type="caution">
    <text evidence="2">The sequence shown here is derived from an EMBL/GenBank/DDBJ whole genome shotgun (WGS) entry which is preliminary data.</text>
</comment>
<accession>A0ABT3JJX9</accession>
<protein>
    <submittedName>
        <fullName evidence="2">Polysaccharide pyruvyl transferase family protein</fullName>
    </submittedName>
</protein>
<gene>
    <name evidence="2" type="ORF">OK344_01015</name>
</gene>
<dbReference type="PANTHER" id="PTHR36836">
    <property type="entry name" value="COLANIC ACID BIOSYNTHESIS PROTEIN WCAK"/>
    <property type="match status" value="1"/>
</dbReference>
<reference evidence="2 3" key="1">
    <citation type="submission" date="2022-10" db="EMBL/GenBank/DDBJ databases">
        <title>Kaistella sp. BT-6-1-3.</title>
        <authorList>
            <person name="Ai J."/>
            <person name="Deng Z."/>
        </authorList>
    </citation>
    <scope>NUCLEOTIDE SEQUENCE [LARGE SCALE GENOMIC DNA]</scope>
    <source>
        <strain evidence="2 3">BT6-1-3</strain>
    </source>
</reference>
<proteinExistence type="predicted"/>
<feature type="domain" description="Polysaccharide pyruvyl transferase" evidence="1">
    <location>
        <begin position="16"/>
        <end position="307"/>
    </location>
</feature>
<keyword evidence="2" id="KW-0808">Transferase</keyword>
<evidence type="ECO:0000313" key="3">
    <source>
        <dbReference type="Proteomes" id="UP001209107"/>
    </source>
</evidence>
<dbReference type="GO" id="GO:0016740">
    <property type="term" value="F:transferase activity"/>
    <property type="evidence" value="ECO:0007669"/>
    <property type="project" value="UniProtKB-KW"/>
</dbReference>
<dbReference type="Pfam" id="PF04230">
    <property type="entry name" value="PS_pyruv_trans"/>
    <property type="match status" value="1"/>
</dbReference>
<dbReference type="RefSeq" id="WP_265143033.1">
    <property type="nucleotide sequence ID" value="NZ_JAPCHZ010000001.1"/>
</dbReference>
<dbReference type="Proteomes" id="UP001209107">
    <property type="component" value="Unassembled WGS sequence"/>
</dbReference>
<sequence length="383" mass="44941">MVNKKRILVKAYTHKNLGDDLFLKMLFERYPEIHFCLLSQNSSYNNIFPNHNVKTIARRKSLFENKFIKKIFVKLNRPLWIKLITGYTEKFLNRTKNENDILVVIGGSIFMEGKNEIIPQLNTLDLLQRIFSNKPTFILGTNFGPYKSIEFREFYRNLLGKYSDVCFRDSYSVSLFDDLPNTRMAPDIIFGYKIPKVEKIPKTIGFSIIDLFYRPDLKMYLQVYEDYCLGLILKYIELGYTINLFSFCTYEGDTRAIERISQKLSLPYQKSVNKVFYEGNIDDFLRTYLSVEIMYTTRFHATILSLLGEQKIVPFIYSKKMLNVLDDIGYTGNYINIQDIAKNVDVSKVIPKKFFVDNSIVTKSQNHFVELDKIINSCNQRSQ</sequence>
<name>A0ABT3JJX9_9FLAO</name>
<evidence type="ECO:0000313" key="2">
    <source>
        <dbReference type="EMBL" id="MCW4450785.1"/>
    </source>
</evidence>